<protein>
    <submittedName>
        <fullName evidence="2">Uncharacterized protein</fullName>
    </submittedName>
</protein>
<feature type="compositionally biased region" description="Polar residues" evidence="1">
    <location>
        <begin position="638"/>
        <end position="647"/>
    </location>
</feature>
<sequence>MESLSPFDLVSKNLLALGALSVDDFLSAPYEPDVSRLSPIPLPIIATSSTPNENESTKPAQIPAQDTNSANLARLHTTCLRQRQLSGQTSDLRFDILEETAFGKQCILTITRPDGATRSYKTEPVFRRKTDAKAQAATTAIECGAIDFIVRGDSDELKAKKGVLLASLSDSQPVASTSKLSSSACAETESAMLRVQEIEACCREWRGPLLKPYWHDFDDGSKLDTRQISNASKNHGAVLKIQLAPHCFRVYSCEAIFDSAMEAREHCAAAAIDEGVLEFIRHGNGQTAPQANPTSVPSQQFTLQTLQTFYESLPRPLEEDFGQKTAAEINGSGTLATLLATSTGSHFIPEFYHLETISGIMLVHGYLLRLRRPGECRSYLVEPRFGTHKIAKAAVTLLALSLGAGKWIREVTEAVKARITPQMRQFVISTVTPALAAETRRIGGKASAPHFEFYNDGKAFGSKLQVNLKPNGEDPREYVVPAEYNSKADAKVAVAYLAAQQGVIDLLRGGGQPGPPSTPAVTSHHDMPLVTSHHIPQVAPHLSTVGKGRRKKKRKKDAGESVGPPAKRLRTAPVADILDPGGGLPGFASLPQKPVDTSSDRFREEVYGDYLLGVTRARHSTQHFPQWQLEAAAARNNPGESASTRRSPSLEDGELEE</sequence>
<proteinExistence type="predicted"/>
<gene>
    <name evidence="2" type="ORF">C8F04DRAFT_560026</name>
</gene>
<comment type="caution">
    <text evidence="2">The sequence shown here is derived from an EMBL/GenBank/DDBJ whole genome shotgun (WGS) entry which is preliminary data.</text>
</comment>
<name>A0AAD6SWJ5_9AGAR</name>
<dbReference type="EMBL" id="JARJCM010000055">
    <property type="protein sequence ID" value="KAJ7034742.1"/>
    <property type="molecule type" value="Genomic_DNA"/>
</dbReference>
<reference evidence="2" key="1">
    <citation type="submission" date="2023-03" db="EMBL/GenBank/DDBJ databases">
        <title>Massive genome expansion in bonnet fungi (Mycena s.s.) driven by repeated elements and novel gene families across ecological guilds.</title>
        <authorList>
            <consortium name="Lawrence Berkeley National Laboratory"/>
            <person name="Harder C.B."/>
            <person name="Miyauchi S."/>
            <person name="Viragh M."/>
            <person name="Kuo A."/>
            <person name="Thoen E."/>
            <person name="Andreopoulos B."/>
            <person name="Lu D."/>
            <person name="Skrede I."/>
            <person name="Drula E."/>
            <person name="Henrissat B."/>
            <person name="Morin E."/>
            <person name="Kohler A."/>
            <person name="Barry K."/>
            <person name="LaButti K."/>
            <person name="Morin E."/>
            <person name="Salamov A."/>
            <person name="Lipzen A."/>
            <person name="Mereny Z."/>
            <person name="Hegedus B."/>
            <person name="Baldrian P."/>
            <person name="Stursova M."/>
            <person name="Weitz H."/>
            <person name="Taylor A."/>
            <person name="Grigoriev I.V."/>
            <person name="Nagy L.G."/>
            <person name="Martin F."/>
            <person name="Kauserud H."/>
        </authorList>
    </citation>
    <scope>NUCLEOTIDE SEQUENCE</scope>
    <source>
        <strain evidence="2">CBHHK200</strain>
    </source>
</reference>
<evidence type="ECO:0000313" key="2">
    <source>
        <dbReference type="EMBL" id="KAJ7034742.1"/>
    </source>
</evidence>
<accession>A0AAD6SWJ5</accession>
<dbReference type="AlphaFoldDB" id="A0AAD6SWJ5"/>
<feature type="region of interest" description="Disordered" evidence="1">
    <location>
        <begin position="47"/>
        <end position="67"/>
    </location>
</feature>
<feature type="region of interest" description="Disordered" evidence="1">
    <location>
        <begin position="541"/>
        <end position="567"/>
    </location>
</feature>
<feature type="region of interest" description="Disordered" evidence="1">
    <location>
        <begin position="632"/>
        <end position="657"/>
    </location>
</feature>
<organism evidence="2 3">
    <name type="scientific">Mycena alexandri</name>
    <dbReference type="NCBI Taxonomy" id="1745969"/>
    <lineage>
        <taxon>Eukaryota</taxon>
        <taxon>Fungi</taxon>
        <taxon>Dikarya</taxon>
        <taxon>Basidiomycota</taxon>
        <taxon>Agaricomycotina</taxon>
        <taxon>Agaricomycetes</taxon>
        <taxon>Agaricomycetidae</taxon>
        <taxon>Agaricales</taxon>
        <taxon>Marasmiineae</taxon>
        <taxon>Mycenaceae</taxon>
        <taxon>Mycena</taxon>
    </lineage>
</organism>
<keyword evidence="3" id="KW-1185">Reference proteome</keyword>
<evidence type="ECO:0000313" key="3">
    <source>
        <dbReference type="Proteomes" id="UP001218188"/>
    </source>
</evidence>
<dbReference type="Proteomes" id="UP001218188">
    <property type="component" value="Unassembled WGS sequence"/>
</dbReference>
<feature type="compositionally biased region" description="Basic residues" evidence="1">
    <location>
        <begin position="547"/>
        <end position="556"/>
    </location>
</feature>
<evidence type="ECO:0000256" key="1">
    <source>
        <dbReference type="SAM" id="MobiDB-lite"/>
    </source>
</evidence>